<organism evidence="3 4">
    <name type="scientific">Plasmodium yoelii</name>
    <dbReference type="NCBI Taxonomy" id="5861"/>
    <lineage>
        <taxon>Eukaryota</taxon>
        <taxon>Sar</taxon>
        <taxon>Alveolata</taxon>
        <taxon>Apicomplexa</taxon>
        <taxon>Aconoidasida</taxon>
        <taxon>Haemosporida</taxon>
        <taxon>Plasmodiidae</taxon>
        <taxon>Plasmodium</taxon>
        <taxon>Plasmodium (Vinckeia)</taxon>
    </lineage>
</organism>
<gene>
    <name evidence="3" type="ORF">PYYM_1029700</name>
</gene>
<dbReference type="VEuPathDB" id="PlasmoDB:PYYM_1029700"/>
<feature type="compositionally biased region" description="Basic and acidic residues" evidence="1">
    <location>
        <begin position="53"/>
        <end position="79"/>
    </location>
</feature>
<feature type="transmembrane region" description="Helical" evidence="2">
    <location>
        <begin position="433"/>
        <end position="451"/>
    </location>
</feature>
<proteinExistence type="predicted"/>
<keyword evidence="2" id="KW-0812">Transmembrane</keyword>
<dbReference type="Proteomes" id="UP000072904">
    <property type="component" value="Chromosome 10"/>
</dbReference>
<sequence>MGNSPSSVYTSSISSERNSEINKTSHNAKLLSDKSGIEKKGKKKKKKRKKKKSEQSEKSDQSDQSEKSDQSDQSEKSDQSKNMMVKNCINKSNIELLKTKNRAKRYIPSKCLLRNCIYWVNHKINNKIYSLMLELKNEPQCKIVVISEKGNIIKNILIKDIEVIESSIDTIDIFLRVNDEYTNQKKFCLSSFTFKNNNDKALFIHNIKNMYGLDVLEYGTIKYNKINTQEIEETYIYENNVLNMEDNNNSQVLFENMNTELFEKNIDKNKVNEIINTSLELGQIHNPVIILGDMQDGDIIKVKELNLLDVDGVKKKKYIHSDSFTLIEWFLSKHIGSNNKFRKESIHNGNNLLLKSYMIGYFIKVKVSKNIYLHNKKTFVTSINVKGPVTINDTIAKQVLKHLTNVNEFIQIYLSSSDIYNIFFSYIDPKTHILGLFIFYPAYLFIMRTGLRFAITLNKKSYSVDFLWNSFYLTKKDILFDKSANFVPNYMDISDIHLYMITKRPNGENIKSIIRTNSANERDIIYATIFFCKYQKGFVPIDQLVRDSLVGSFAHLKKKFQDIFIKLKGVDIKKIELYNKYDEKN</sequence>
<evidence type="ECO:0000313" key="3">
    <source>
        <dbReference type="EMBL" id="CDU85130.1"/>
    </source>
</evidence>
<evidence type="ECO:0000256" key="1">
    <source>
        <dbReference type="SAM" id="MobiDB-lite"/>
    </source>
</evidence>
<evidence type="ECO:0000313" key="4">
    <source>
        <dbReference type="Proteomes" id="UP000072904"/>
    </source>
</evidence>
<feature type="compositionally biased region" description="Low complexity" evidence="1">
    <location>
        <begin position="1"/>
        <end position="16"/>
    </location>
</feature>
<evidence type="ECO:0000256" key="2">
    <source>
        <dbReference type="SAM" id="Phobius"/>
    </source>
</evidence>
<accession>A0A077YF91</accession>
<dbReference type="VEuPathDB" id="PlasmoDB:PY04456"/>
<feature type="compositionally biased region" description="Basic residues" evidence="1">
    <location>
        <begin position="40"/>
        <end position="52"/>
    </location>
</feature>
<reference evidence="3 4" key="1">
    <citation type="journal article" date="2014" name="BMC Biol.">
        <title>A comprehensive evaluation of rodent malaria parasite genomes and gene expression.</title>
        <authorList>
            <person name="Otto T.D."/>
            <person name="Bohme U."/>
            <person name="Jackson A.P."/>
            <person name="Hunt M."/>
            <person name="Franke-Fayard B."/>
            <person name="Hoeijmakers W.A."/>
            <person name="Religa A.A."/>
            <person name="Robertson L."/>
            <person name="Sanders M."/>
            <person name="Ogun S.A."/>
            <person name="Cunningham D."/>
            <person name="Erhart A."/>
            <person name="Billker O."/>
            <person name="Khan S.M."/>
            <person name="Stunnenberg H.G."/>
            <person name="Langhorne J."/>
            <person name="Holder A.A."/>
            <person name="Waters A.P."/>
            <person name="Newbold C.I."/>
            <person name="Pain A."/>
            <person name="Berriman M."/>
            <person name="Janse C.J."/>
        </authorList>
    </citation>
    <scope>NUCLEOTIDE SEQUENCE [LARGE SCALE GENOMIC DNA]</scope>
    <source>
        <strain evidence="3 4">YM</strain>
    </source>
</reference>
<dbReference type="AlphaFoldDB" id="A0A077YF91"/>
<dbReference type="EMBL" id="LK934638">
    <property type="protein sequence ID" value="CDU85130.1"/>
    <property type="molecule type" value="Genomic_DNA"/>
</dbReference>
<protein>
    <submittedName>
        <fullName evidence="3">Uncharacterized protein</fullName>
    </submittedName>
</protein>
<feature type="region of interest" description="Disordered" evidence="1">
    <location>
        <begin position="1"/>
        <end position="84"/>
    </location>
</feature>
<dbReference type="VEuPathDB" id="PlasmoDB:Py17XNL_001002337"/>
<dbReference type="VEuPathDB" id="PlasmoDB:PY17X_1030000"/>
<name>A0A077YF91_PLAYE</name>
<keyword evidence="2" id="KW-1133">Transmembrane helix</keyword>
<keyword evidence="2" id="KW-0472">Membrane</keyword>